<sequence length="96" mass="11433">MADETSQPKFKRMYVRFNAQKGLKPAIETLFPTVERRYCVKHIYNNFKVDHKGLELKDALWRCAVATTIREFERRMQYIKDLDEKAYEYLANIAPA</sequence>
<dbReference type="EMBL" id="JAZDWU010000011">
    <property type="protein sequence ID" value="KAK9986971.1"/>
    <property type="molecule type" value="Genomic_DNA"/>
</dbReference>
<gene>
    <name evidence="1" type="ORF">SO802_031922</name>
</gene>
<name>A0AAW2BLL6_9ROSI</name>
<proteinExistence type="predicted"/>
<dbReference type="PANTHER" id="PTHR31973">
    <property type="entry name" value="POLYPROTEIN, PUTATIVE-RELATED"/>
    <property type="match status" value="1"/>
</dbReference>
<protein>
    <recommendedName>
        <fullName evidence="3">MULE transposase domain-containing protein</fullName>
    </recommendedName>
</protein>
<evidence type="ECO:0008006" key="3">
    <source>
        <dbReference type="Google" id="ProtNLM"/>
    </source>
</evidence>
<reference evidence="1 2" key="1">
    <citation type="submission" date="2024-01" db="EMBL/GenBank/DDBJ databases">
        <title>A telomere-to-telomere, gap-free genome of sweet tea (Lithocarpus litseifolius).</title>
        <authorList>
            <person name="Zhou J."/>
        </authorList>
    </citation>
    <scope>NUCLEOTIDE SEQUENCE [LARGE SCALE GENOMIC DNA]</scope>
    <source>
        <strain evidence="1">Zhou-2022a</strain>
        <tissue evidence="1">Leaf</tissue>
    </source>
</reference>
<evidence type="ECO:0000313" key="2">
    <source>
        <dbReference type="Proteomes" id="UP001459277"/>
    </source>
</evidence>
<comment type="caution">
    <text evidence="1">The sequence shown here is derived from an EMBL/GenBank/DDBJ whole genome shotgun (WGS) entry which is preliminary data.</text>
</comment>
<organism evidence="1 2">
    <name type="scientific">Lithocarpus litseifolius</name>
    <dbReference type="NCBI Taxonomy" id="425828"/>
    <lineage>
        <taxon>Eukaryota</taxon>
        <taxon>Viridiplantae</taxon>
        <taxon>Streptophyta</taxon>
        <taxon>Embryophyta</taxon>
        <taxon>Tracheophyta</taxon>
        <taxon>Spermatophyta</taxon>
        <taxon>Magnoliopsida</taxon>
        <taxon>eudicotyledons</taxon>
        <taxon>Gunneridae</taxon>
        <taxon>Pentapetalae</taxon>
        <taxon>rosids</taxon>
        <taxon>fabids</taxon>
        <taxon>Fagales</taxon>
        <taxon>Fagaceae</taxon>
        <taxon>Lithocarpus</taxon>
    </lineage>
</organism>
<keyword evidence="2" id="KW-1185">Reference proteome</keyword>
<dbReference type="Proteomes" id="UP001459277">
    <property type="component" value="Unassembled WGS sequence"/>
</dbReference>
<dbReference type="AlphaFoldDB" id="A0AAW2BLL6"/>
<dbReference type="PANTHER" id="PTHR31973:SF187">
    <property type="entry name" value="MUTATOR TRANSPOSASE MUDRA PROTEIN"/>
    <property type="match status" value="1"/>
</dbReference>
<accession>A0AAW2BLL6</accession>
<evidence type="ECO:0000313" key="1">
    <source>
        <dbReference type="EMBL" id="KAK9986971.1"/>
    </source>
</evidence>